<feature type="binding site" evidence="12">
    <location>
        <position position="9"/>
    </location>
    <ligand>
        <name>Mg(2+)</name>
        <dbReference type="ChEBI" id="CHEBI:18420"/>
    </ligand>
</feature>
<feature type="active site" description="Proton donor/acceptor" evidence="10">
    <location>
        <position position="11"/>
    </location>
</feature>
<dbReference type="InterPro" id="IPR051600">
    <property type="entry name" value="Beta-PGM-like"/>
</dbReference>
<dbReference type="NCBIfam" id="TIGR02009">
    <property type="entry name" value="PGMB-YQAB-SF"/>
    <property type="match status" value="1"/>
</dbReference>
<comment type="similarity">
    <text evidence="1">Belongs to the HAD-like hydrolase superfamily. CbbY/CbbZ/Gph/YieH family.</text>
</comment>
<evidence type="ECO:0000256" key="3">
    <source>
        <dbReference type="ARBA" id="ARBA00022723"/>
    </source>
</evidence>
<dbReference type="InterPro" id="IPR010976">
    <property type="entry name" value="B-phosphoglucomutase_hydrolase"/>
</dbReference>
<dbReference type="AlphaFoldDB" id="A0A0R2KAY5"/>
<dbReference type="Pfam" id="PF00702">
    <property type="entry name" value="Hydrolase"/>
    <property type="match status" value="1"/>
</dbReference>
<accession>A0A0R2KAY5</accession>
<evidence type="ECO:0000256" key="2">
    <source>
        <dbReference type="ARBA" id="ARBA00022553"/>
    </source>
</evidence>
<feature type="binding site" evidence="11">
    <location>
        <position position="25"/>
    </location>
    <ligand>
        <name>substrate</name>
    </ligand>
</feature>
<comment type="caution">
    <text evidence="14">The sequence shown here is derived from an EMBL/GenBank/DDBJ whole genome shotgun (WGS) entry which is preliminary data.</text>
</comment>
<evidence type="ECO:0000256" key="11">
    <source>
        <dbReference type="PIRSR" id="PIRSR610972-2"/>
    </source>
</evidence>
<evidence type="ECO:0000256" key="5">
    <source>
        <dbReference type="ARBA" id="ARBA00023235"/>
    </source>
</evidence>
<reference evidence="14 15" key="1">
    <citation type="journal article" date="2015" name="Genome Announc.">
        <title>Expanding the biotechnology potential of lactobacilli through comparative genomics of 213 strains and associated genera.</title>
        <authorList>
            <person name="Sun Z."/>
            <person name="Harris H.M."/>
            <person name="McCann A."/>
            <person name="Guo C."/>
            <person name="Argimon S."/>
            <person name="Zhang W."/>
            <person name="Yang X."/>
            <person name="Jeffery I.B."/>
            <person name="Cooney J.C."/>
            <person name="Kagawa T.F."/>
            <person name="Liu W."/>
            <person name="Song Y."/>
            <person name="Salvetti E."/>
            <person name="Wrobel A."/>
            <person name="Rasinkangas P."/>
            <person name="Parkhill J."/>
            <person name="Rea M.C."/>
            <person name="O'Sullivan O."/>
            <person name="Ritari J."/>
            <person name="Douillard F.P."/>
            <person name="Paul Ross R."/>
            <person name="Yang R."/>
            <person name="Briner A.E."/>
            <person name="Felis G.E."/>
            <person name="de Vos W.M."/>
            <person name="Barrangou R."/>
            <person name="Klaenhammer T.R."/>
            <person name="Caufield P.W."/>
            <person name="Cui Y."/>
            <person name="Zhang H."/>
            <person name="O'Toole P.W."/>
        </authorList>
    </citation>
    <scope>NUCLEOTIDE SEQUENCE [LARGE SCALE GENOMIC DNA]</scope>
    <source>
        <strain evidence="14 15">DSM 15353</strain>
    </source>
</reference>
<dbReference type="STRING" id="89059.LAC1533_0433"/>
<evidence type="ECO:0000256" key="6">
    <source>
        <dbReference type="ARBA" id="ARBA00023277"/>
    </source>
</evidence>
<dbReference type="EC" id="5.4.2.6" evidence="8"/>
<dbReference type="EMBL" id="JQBK01000014">
    <property type="protein sequence ID" value="KRN86670.1"/>
    <property type="molecule type" value="Genomic_DNA"/>
</dbReference>
<keyword evidence="3 12" id="KW-0479">Metal-binding</keyword>
<keyword evidence="6" id="KW-0119">Carbohydrate metabolism</keyword>
<evidence type="ECO:0000256" key="12">
    <source>
        <dbReference type="PIRSR" id="PIRSR610972-3"/>
    </source>
</evidence>
<evidence type="ECO:0000256" key="7">
    <source>
        <dbReference type="ARBA" id="ARBA00044926"/>
    </source>
</evidence>
<feature type="site" description="Important for catalytic activity and assists the phosphoryl transfer reaction to Asp8 by balancing charge and orienting the reacting groups" evidence="13">
    <location>
        <position position="117"/>
    </location>
</feature>
<keyword evidence="2" id="KW-0597">Phosphoprotein</keyword>
<evidence type="ECO:0000256" key="1">
    <source>
        <dbReference type="ARBA" id="ARBA00006171"/>
    </source>
</evidence>
<feature type="binding site" evidence="12">
    <location>
        <position position="172"/>
    </location>
    <ligand>
        <name>Mg(2+)</name>
        <dbReference type="ChEBI" id="CHEBI:18420"/>
    </ligand>
</feature>
<dbReference type="NCBIfam" id="TIGR01990">
    <property type="entry name" value="bPGM"/>
    <property type="match status" value="1"/>
</dbReference>
<proteinExistence type="inferred from homology"/>
<dbReference type="SUPFAM" id="SSF56784">
    <property type="entry name" value="HAD-like"/>
    <property type="match status" value="1"/>
</dbReference>
<dbReference type="SFLD" id="SFLDF00046">
    <property type="entry name" value="beta-phosphoglucomutase"/>
    <property type="match status" value="1"/>
</dbReference>
<dbReference type="PANTHER" id="PTHR46193:SF18">
    <property type="entry name" value="HEXITOL PHOSPHATASE B"/>
    <property type="match status" value="1"/>
</dbReference>
<feature type="binding site" evidence="11">
    <location>
        <position position="79"/>
    </location>
    <ligand>
        <name>substrate</name>
    </ligand>
</feature>
<dbReference type="Gene3D" id="3.40.50.1000">
    <property type="entry name" value="HAD superfamily/HAD-like"/>
    <property type="match status" value="1"/>
</dbReference>
<dbReference type="GO" id="GO:0000287">
    <property type="term" value="F:magnesium ion binding"/>
    <property type="evidence" value="ECO:0007669"/>
    <property type="project" value="InterPro"/>
</dbReference>
<dbReference type="InterPro" id="IPR036412">
    <property type="entry name" value="HAD-like_sf"/>
</dbReference>
<dbReference type="InterPro" id="IPR006439">
    <property type="entry name" value="HAD-SF_hydro_IA"/>
</dbReference>
<dbReference type="PANTHER" id="PTHR46193">
    <property type="entry name" value="6-PHOSPHOGLUCONATE PHOSPHATASE"/>
    <property type="match status" value="1"/>
</dbReference>
<feature type="binding site" evidence="11">
    <location>
        <position position="53"/>
    </location>
    <ligand>
        <name>substrate</name>
    </ligand>
</feature>
<evidence type="ECO:0000256" key="9">
    <source>
        <dbReference type="ARBA" id="ARBA00044991"/>
    </source>
</evidence>
<keyword evidence="4 12" id="KW-0460">Magnesium</keyword>
<gene>
    <name evidence="14" type="ORF">IV43_GL000469</name>
</gene>
<protein>
    <recommendedName>
        <fullName evidence="9">Beta-phosphoglucomutase</fullName>
        <ecNumber evidence="8">5.4.2.6</ecNumber>
    </recommendedName>
</protein>
<feature type="binding site" evidence="11">
    <location>
        <begin position="9"/>
        <end position="11"/>
    </location>
    <ligand>
        <name>substrate</name>
    </ligand>
</feature>
<name>A0A0R2KAY5_9LACO</name>
<evidence type="ECO:0000313" key="15">
    <source>
        <dbReference type="Proteomes" id="UP000051491"/>
    </source>
</evidence>
<dbReference type="NCBIfam" id="TIGR01509">
    <property type="entry name" value="HAD-SF-IA-v3"/>
    <property type="match status" value="1"/>
</dbReference>
<feature type="binding site" evidence="11">
    <location>
        <position position="148"/>
    </location>
    <ligand>
        <name>substrate</name>
    </ligand>
</feature>
<comment type="cofactor">
    <cofactor evidence="12">
        <name>Mg(2+)</name>
        <dbReference type="ChEBI" id="CHEBI:18420"/>
    </cofactor>
    <text evidence="12">Binds 2 magnesium ions per subunit.</text>
</comment>
<feature type="binding site" evidence="12">
    <location>
        <position position="11"/>
    </location>
    <ligand>
        <name>Mg(2+)</name>
        <dbReference type="ChEBI" id="CHEBI:18420"/>
    </ligand>
</feature>
<dbReference type="SFLD" id="SFLDG01135">
    <property type="entry name" value="C1.5.6:_HAD__Beta-PGM__Phospha"/>
    <property type="match status" value="1"/>
</dbReference>
<comment type="catalytic activity">
    <reaction evidence="7">
        <text>beta-D-glucose 1-phosphate = beta-D-glucose 6-phosphate</text>
        <dbReference type="Rhea" id="RHEA:20113"/>
        <dbReference type="ChEBI" id="CHEBI:57684"/>
        <dbReference type="ChEBI" id="CHEBI:58247"/>
        <dbReference type="EC" id="5.4.2.6"/>
    </reaction>
</comment>
<evidence type="ECO:0000256" key="8">
    <source>
        <dbReference type="ARBA" id="ARBA00044968"/>
    </source>
</evidence>
<evidence type="ECO:0000256" key="10">
    <source>
        <dbReference type="PIRSR" id="PIRSR610972-1"/>
    </source>
</evidence>
<dbReference type="GO" id="GO:0005975">
    <property type="term" value="P:carbohydrate metabolic process"/>
    <property type="evidence" value="ECO:0007669"/>
    <property type="project" value="InterPro"/>
</dbReference>
<feature type="binding site" evidence="11">
    <location>
        <begin position="117"/>
        <end position="121"/>
    </location>
    <ligand>
        <name>substrate</name>
    </ligand>
</feature>
<evidence type="ECO:0000256" key="13">
    <source>
        <dbReference type="PIRSR" id="PIRSR610972-4"/>
    </source>
</evidence>
<dbReference type="Proteomes" id="UP000051491">
    <property type="component" value="Unassembled WGS sequence"/>
</dbReference>
<dbReference type="InterPro" id="IPR023198">
    <property type="entry name" value="PGP-like_dom2"/>
</dbReference>
<feature type="binding site" evidence="11">
    <location>
        <begin position="45"/>
        <end position="50"/>
    </location>
    <ligand>
        <name>substrate</name>
    </ligand>
</feature>
<feature type="active site" description="Nucleophile" evidence="10">
    <location>
        <position position="9"/>
    </location>
</feature>
<feature type="binding site" evidence="12">
    <location>
        <position position="173"/>
    </location>
    <ligand>
        <name>Mg(2+)</name>
        <dbReference type="ChEBI" id="CHEBI:18420"/>
    </ligand>
</feature>
<dbReference type="InterPro" id="IPR010972">
    <property type="entry name" value="Beta-PGM"/>
</dbReference>
<feature type="site" description="Important for catalytic activity and assists the phosphoryl transfer reaction to Asp8 by balancing charge and orienting the reacting groups" evidence="13">
    <location>
        <position position="148"/>
    </location>
</feature>
<dbReference type="CDD" id="cd02598">
    <property type="entry name" value="HAD_BPGM"/>
    <property type="match status" value="1"/>
</dbReference>
<dbReference type="SFLD" id="SFLDS00003">
    <property type="entry name" value="Haloacid_Dehalogenase"/>
    <property type="match status" value="1"/>
</dbReference>
<evidence type="ECO:0000313" key="14">
    <source>
        <dbReference type="EMBL" id="KRN86670.1"/>
    </source>
</evidence>
<keyword evidence="5" id="KW-0413">Isomerase</keyword>
<evidence type="ECO:0000256" key="4">
    <source>
        <dbReference type="ARBA" id="ARBA00022842"/>
    </source>
</evidence>
<dbReference type="InterPro" id="IPR023214">
    <property type="entry name" value="HAD_sf"/>
</dbReference>
<dbReference type="GO" id="GO:0008801">
    <property type="term" value="F:beta-phosphoglucomutase activity"/>
    <property type="evidence" value="ECO:0007669"/>
    <property type="project" value="UniProtKB-EC"/>
</dbReference>
<organism evidence="14 15">
    <name type="scientific">Ligilactobacillus acidipiscis</name>
    <dbReference type="NCBI Taxonomy" id="89059"/>
    <lineage>
        <taxon>Bacteria</taxon>
        <taxon>Bacillati</taxon>
        <taxon>Bacillota</taxon>
        <taxon>Bacilli</taxon>
        <taxon>Lactobacillales</taxon>
        <taxon>Lactobacillaceae</taxon>
        <taxon>Ligilactobacillus</taxon>
    </lineage>
</organism>
<dbReference type="PATRIC" id="fig|89059.3.peg.477"/>
<sequence>MTMKGVLFDLDGILTDTAKFHFAAWRKLAKEKLAVDLPAEFEQELKGVSRVDSLVRIMNYAGIKEQYSAEQIEKLANEKNRYYVEAISALTEDDILPGITTFLQELKEQHVLSAIASASKNAPLILEKLGLNSYFAAIADPRQIAHGKPAPDIFLAAAEALNLAPAECIGIEDAVAGVTAIKAAGVIAIGVGDPNELGQADLVIPSTVELDYGLLKNLFDQKQKN</sequence>
<dbReference type="Gene3D" id="1.10.150.240">
    <property type="entry name" value="Putative phosphatase, domain 2"/>
    <property type="match status" value="1"/>
</dbReference>
<dbReference type="SFLD" id="SFLDG01129">
    <property type="entry name" value="C1.5:_HAD__Beta-PGM__Phosphata"/>
    <property type="match status" value="1"/>
</dbReference>